<reference evidence="6 7" key="1">
    <citation type="submission" date="2019-03" db="EMBL/GenBank/DDBJ databases">
        <title>First draft genome of Liparis tanakae, snailfish: a comprehensive survey of snailfish specific genes.</title>
        <authorList>
            <person name="Kim W."/>
            <person name="Song I."/>
            <person name="Jeong J.-H."/>
            <person name="Kim D."/>
            <person name="Kim S."/>
            <person name="Ryu S."/>
            <person name="Song J.Y."/>
            <person name="Lee S.K."/>
        </authorList>
    </citation>
    <scope>NUCLEOTIDE SEQUENCE [LARGE SCALE GENOMIC DNA]</scope>
    <source>
        <tissue evidence="6">Muscle</tissue>
    </source>
</reference>
<evidence type="ECO:0000313" key="7">
    <source>
        <dbReference type="Proteomes" id="UP000314294"/>
    </source>
</evidence>
<dbReference type="PANTHER" id="PTHR23220">
    <property type="entry name" value="INTEGRIN ALPHA"/>
    <property type="match status" value="1"/>
</dbReference>
<dbReference type="GO" id="GO:0007229">
    <property type="term" value="P:integrin-mediated signaling pathway"/>
    <property type="evidence" value="ECO:0007669"/>
    <property type="project" value="UniProtKB-KW"/>
</dbReference>
<dbReference type="GO" id="GO:0008305">
    <property type="term" value="C:integrin complex"/>
    <property type="evidence" value="ECO:0007669"/>
    <property type="project" value="InterPro"/>
</dbReference>
<protein>
    <submittedName>
        <fullName evidence="6">Integrin alpha-3</fullName>
    </submittedName>
</protein>
<dbReference type="PROSITE" id="PS51470">
    <property type="entry name" value="FG_GAP"/>
    <property type="match status" value="1"/>
</dbReference>
<dbReference type="PANTHER" id="PTHR23220:SF89">
    <property type="entry name" value="INTEGRIN ALPHA-3"/>
    <property type="match status" value="1"/>
</dbReference>
<feature type="repeat" description="FG-GAP" evidence="4">
    <location>
        <begin position="82"/>
        <end position="143"/>
    </location>
</feature>
<sequence length="184" mass="19770">MCNMGISAFITQTDVIVGSPGSYEWQGNVHVSWMNPDVVFDTQRSVFPNLQRRNLYIGAPKDSREDARGSVLLAERQKRSLTTRQTLRGEQTGSYFGNAVATTDLNNDGWNDLLVGAPFYFQRQREAGGAVYVYLNAGGGFDPRPSAVLTGPSGSAFGMAVAAAGDLDQDGFQGAPLNPEGGTR</sequence>
<dbReference type="AlphaFoldDB" id="A0A4Z2E813"/>
<dbReference type="GO" id="GO:0007160">
    <property type="term" value="P:cell-matrix adhesion"/>
    <property type="evidence" value="ECO:0007669"/>
    <property type="project" value="TreeGrafter"/>
</dbReference>
<keyword evidence="5 6" id="KW-0401">Integrin</keyword>
<dbReference type="InterPro" id="IPR028994">
    <property type="entry name" value="Integrin_alpha_N"/>
</dbReference>
<dbReference type="InterPro" id="IPR000413">
    <property type="entry name" value="Integrin_alpha"/>
</dbReference>
<dbReference type="OrthoDB" id="8886020at2759"/>
<proteinExistence type="inferred from homology"/>
<dbReference type="Pfam" id="PF01839">
    <property type="entry name" value="FG-GAP"/>
    <property type="match status" value="1"/>
</dbReference>
<dbReference type="Proteomes" id="UP000314294">
    <property type="component" value="Unassembled WGS sequence"/>
</dbReference>
<evidence type="ECO:0000256" key="2">
    <source>
        <dbReference type="ARBA" id="ARBA00022737"/>
    </source>
</evidence>
<evidence type="ECO:0000313" key="6">
    <source>
        <dbReference type="EMBL" id="TNN24958.1"/>
    </source>
</evidence>
<evidence type="ECO:0000256" key="4">
    <source>
        <dbReference type="PROSITE-ProRule" id="PRU00803"/>
    </source>
</evidence>
<keyword evidence="1" id="KW-0732">Signal</keyword>
<dbReference type="GO" id="GO:0033627">
    <property type="term" value="P:cell adhesion mediated by integrin"/>
    <property type="evidence" value="ECO:0007669"/>
    <property type="project" value="TreeGrafter"/>
</dbReference>
<dbReference type="SMART" id="SM00191">
    <property type="entry name" value="Int_alpha"/>
    <property type="match status" value="1"/>
</dbReference>
<dbReference type="InterPro" id="IPR013517">
    <property type="entry name" value="FG-GAP"/>
</dbReference>
<comment type="subcellular location">
    <subcellularLocation>
        <location evidence="5">Membrane</location>
        <topology evidence="5">Single-pass type I membrane protein</topology>
    </subcellularLocation>
</comment>
<dbReference type="InterPro" id="IPR013519">
    <property type="entry name" value="Int_alpha_beta-p"/>
</dbReference>
<dbReference type="EMBL" id="SRLO01013831">
    <property type="protein sequence ID" value="TNN24958.1"/>
    <property type="molecule type" value="Genomic_DNA"/>
</dbReference>
<dbReference type="Gene3D" id="2.130.10.130">
    <property type="entry name" value="Integrin alpha, N-terminal"/>
    <property type="match status" value="1"/>
</dbReference>
<evidence type="ECO:0000256" key="3">
    <source>
        <dbReference type="ARBA" id="ARBA00023180"/>
    </source>
</evidence>
<dbReference type="PRINTS" id="PR01185">
    <property type="entry name" value="INTEGRINA"/>
</dbReference>
<keyword evidence="7" id="KW-1185">Reference proteome</keyword>
<gene>
    <name evidence="6" type="primary">ITGA3_0</name>
    <name evidence="6" type="ORF">EYF80_064916</name>
</gene>
<accession>A0A4Z2E813</accession>
<comment type="caution">
    <text evidence="6">The sequence shown here is derived from an EMBL/GenBank/DDBJ whole genome shotgun (WGS) entry which is preliminary data.</text>
</comment>
<dbReference type="GO" id="GO:0050900">
    <property type="term" value="P:leukocyte migration"/>
    <property type="evidence" value="ECO:0007669"/>
    <property type="project" value="TreeGrafter"/>
</dbReference>
<keyword evidence="5" id="KW-0675">Receptor</keyword>
<evidence type="ECO:0000256" key="1">
    <source>
        <dbReference type="ARBA" id="ARBA00022729"/>
    </source>
</evidence>
<keyword evidence="2" id="KW-0677">Repeat</keyword>
<keyword evidence="5" id="KW-0130">Cell adhesion</keyword>
<organism evidence="6 7">
    <name type="scientific">Liparis tanakae</name>
    <name type="common">Tanaka's snailfish</name>
    <dbReference type="NCBI Taxonomy" id="230148"/>
    <lineage>
        <taxon>Eukaryota</taxon>
        <taxon>Metazoa</taxon>
        <taxon>Chordata</taxon>
        <taxon>Craniata</taxon>
        <taxon>Vertebrata</taxon>
        <taxon>Euteleostomi</taxon>
        <taxon>Actinopterygii</taxon>
        <taxon>Neopterygii</taxon>
        <taxon>Teleostei</taxon>
        <taxon>Neoteleostei</taxon>
        <taxon>Acanthomorphata</taxon>
        <taxon>Eupercaria</taxon>
        <taxon>Perciformes</taxon>
        <taxon>Cottioidei</taxon>
        <taxon>Cottales</taxon>
        <taxon>Liparidae</taxon>
        <taxon>Liparis</taxon>
    </lineage>
</organism>
<comment type="similarity">
    <text evidence="5">Belongs to the integrin alpha chain family.</text>
</comment>
<keyword evidence="3" id="KW-0325">Glycoprotein</keyword>
<dbReference type="SUPFAM" id="SSF69318">
    <property type="entry name" value="Integrin alpha N-terminal domain"/>
    <property type="match status" value="1"/>
</dbReference>
<name>A0A4Z2E813_9TELE</name>
<dbReference type="GO" id="GO:0098609">
    <property type="term" value="P:cell-cell adhesion"/>
    <property type="evidence" value="ECO:0007669"/>
    <property type="project" value="TreeGrafter"/>
</dbReference>
<dbReference type="GO" id="GO:0009897">
    <property type="term" value="C:external side of plasma membrane"/>
    <property type="evidence" value="ECO:0007669"/>
    <property type="project" value="TreeGrafter"/>
</dbReference>
<dbReference type="GO" id="GO:0005178">
    <property type="term" value="F:integrin binding"/>
    <property type="evidence" value="ECO:0007669"/>
    <property type="project" value="TreeGrafter"/>
</dbReference>
<evidence type="ECO:0000256" key="5">
    <source>
        <dbReference type="RuleBase" id="RU003762"/>
    </source>
</evidence>